<evidence type="ECO:0000313" key="15">
    <source>
        <dbReference type="Proteomes" id="UP001059041"/>
    </source>
</evidence>
<keyword evidence="7" id="KW-1015">Disulfide bond</keyword>
<feature type="domain" description="G-protein coupled receptors family 1 profile" evidence="13">
    <location>
        <begin position="37"/>
        <end position="283"/>
    </location>
</feature>
<gene>
    <name evidence="14" type="ORF">IRJ41_004539</name>
</gene>
<evidence type="ECO:0000256" key="8">
    <source>
        <dbReference type="ARBA" id="ARBA00023170"/>
    </source>
</evidence>
<comment type="caution">
    <text evidence="14">The sequence shown here is derived from an EMBL/GenBank/DDBJ whole genome shotgun (WGS) entry which is preliminary data.</text>
</comment>
<feature type="transmembrane region" description="Helical" evidence="12">
    <location>
        <begin position="222"/>
        <end position="244"/>
    </location>
</feature>
<dbReference type="PANTHER" id="PTHR24234">
    <property type="entry name" value="LYSOPHOSPHATIDIC ACID RECEPTOR 5/SPHINGOSYLPHOSPHORYLCHOLINE RECEPTOR"/>
    <property type="match status" value="1"/>
</dbReference>
<keyword evidence="8 11" id="KW-0675">Receptor</keyword>
<accession>A0A9W7TX25</accession>
<dbReference type="GO" id="GO:0004930">
    <property type="term" value="F:G protein-coupled receptor activity"/>
    <property type="evidence" value="ECO:0007669"/>
    <property type="project" value="UniProtKB-KW"/>
</dbReference>
<evidence type="ECO:0000256" key="6">
    <source>
        <dbReference type="ARBA" id="ARBA00023136"/>
    </source>
</evidence>
<feature type="transmembrane region" description="Helical" evidence="12">
    <location>
        <begin position="55"/>
        <end position="79"/>
    </location>
</feature>
<feature type="transmembrane region" description="Helical" evidence="12">
    <location>
        <begin position="134"/>
        <end position="154"/>
    </location>
</feature>
<keyword evidence="10 11" id="KW-0807">Transducer</keyword>
<keyword evidence="3 11" id="KW-0812">Transmembrane</keyword>
<keyword evidence="4 12" id="KW-1133">Transmembrane helix</keyword>
<evidence type="ECO:0000256" key="11">
    <source>
        <dbReference type="RuleBase" id="RU000688"/>
    </source>
</evidence>
<evidence type="ECO:0000256" key="9">
    <source>
        <dbReference type="ARBA" id="ARBA00023180"/>
    </source>
</evidence>
<dbReference type="PROSITE" id="PS50262">
    <property type="entry name" value="G_PROTEIN_RECEP_F1_2"/>
    <property type="match status" value="1"/>
</dbReference>
<organism evidence="14 15">
    <name type="scientific">Triplophysa rosa</name>
    <name type="common">Cave loach</name>
    <dbReference type="NCBI Taxonomy" id="992332"/>
    <lineage>
        <taxon>Eukaryota</taxon>
        <taxon>Metazoa</taxon>
        <taxon>Chordata</taxon>
        <taxon>Craniata</taxon>
        <taxon>Vertebrata</taxon>
        <taxon>Euteleostomi</taxon>
        <taxon>Actinopterygii</taxon>
        <taxon>Neopterygii</taxon>
        <taxon>Teleostei</taxon>
        <taxon>Ostariophysi</taxon>
        <taxon>Cypriniformes</taxon>
        <taxon>Nemacheilidae</taxon>
        <taxon>Triplophysa</taxon>
    </lineage>
</organism>
<evidence type="ECO:0000256" key="10">
    <source>
        <dbReference type="ARBA" id="ARBA00023224"/>
    </source>
</evidence>
<evidence type="ECO:0000256" key="3">
    <source>
        <dbReference type="ARBA" id="ARBA00022692"/>
    </source>
</evidence>
<evidence type="ECO:0000256" key="2">
    <source>
        <dbReference type="ARBA" id="ARBA00022475"/>
    </source>
</evidence>
<evidence type="ECO:0000256" key="1">
    <source>
        <dbReference type="ARBA" id="ARBA00004651"/>
    </source>
</evidence>
<dbReference type="GO" id="GO:0005886">
    <property type="term" value="C:plasma membrane"/>
    <property type="evidence" value="ECO:0007669"/>
    <property type="project" value="UniProtKB-SubCell"/>
</dbReference>
<dbReference type="EMBL" id="JAFHDT010000010">
    <property type="protein sequence ID" value="KAI7804278.1"/>
    <property type="molecule type" value="Genomic_DNA"/>
</dbReference>
<protein>
    <submittedName>
        <fullName evidence="14">Ovarian cancer G-protein coupled receptor 1-like</fullName>
    </submittedName>
</protein>
<comment type="similarity">
    <text evidence="11">Belongs to the G-protein coupled receptor 1 family.</text>
</comment>
<evidence type="ECO:0000256" key="4">
    <source>
        <dbReference type="ARBA" id="ARBA00022989"/>
    </source>
</evidence>
<evidence type="ECO:0000256" key="7">
    <source>
        <dbReference type="ARBA" id="ARBA00023157"/>
    </source>
</evidence>
<dbReference type="PROSITE" id="PS00237">
    <property type="entry name" value="G_PROTEIN_RECEP_F1_1"/>
    <property type="match status" value="1"/>
</dbReference>
<keyword evidence="5 11" id="KW-0297">G-protein coupled receptor</keyword>
<reference evidence="14" key="1">
    <citation type="submission" date="2021-02" db="EMBL/GenBank/DDBJ databases">
        <title>Comparative genomics reveals that relaxation of natural selection precedes convergent phenotypic evolution of cavefish.</title>
        <authorList>
            <person name="Peng Z."/>
        </authorList>
    </citation>
    <scope>NUCLEOTIDE SEQUENCE</scope>
    <source>
        <tissue evidence="14">Muscle</tissue>
    </source>
</reference>
<feature type="transmembrane region" description="Helical" evidence="12">
    <location>
        <begin position="182"/>
        <end position="202"/>
    </location>
</feature>
<dbReference type="OrthoDB" id="6021389at2759"/>
<dbReference type="Gene3D" id="1.20.1070.10">
    <property type="entry name" value="Rhodopsin 7-helix transmembrane proteins"/>
    <property type="match status" value="1"/>
</dbReference>
<dbReference type="PANTHER" id="PTHR24234:SF10">
    <property type="entry name" value="G-PROTEIN COUPLED RECEPTOR 4"/>
    <property type="match status" value="1"/>
</dbReference>
<dbReference type="SUPFAM" id="SSF81321">
    <property type="entry name" value="Family A G protein-coupled receptor-like"/>
    <property type="match status" value="1"/>
</dbReference>
<dbReference type="InterPro" id="IPR017452">
    <property type="entry name" value="GPCR_Rhodpsn_7TM"/>
</dbReference>
<feature type="transmembrane region" description="Helical" evidence="12">
    <location>
        <begin position="264"/>
        <end position="286"/>
    </location>
</feature>
<keyword evidence="2" id="KW-1003">Cell membrane</keyword>
<proteinExistence type="inferred from homology"/>
<dbReference type="AlphaFoldDB" id="A0A9W7TX25"/>
<keyword evidence="9" id="KW-0325">Glycoprotein</keyword>
<sequence>MADNTSSNGTFCTRDSAVESHMYPTGYSLFFIIGFPANCLSLYVAWMLTKRGNNLAVYLICLSVGDLLYILTLPVWIAMALGHPVDDCLCSIVAAVMYNSFYVGSGFLCCISMDRYLAIAFPLHFSRVREVRTAVLVSILVWTLEIVVHLSLLAHTGTIGSFCSRRTCVAPMPLRVADGREAMIRAVLGFLIPALIMTFCFLEINRALRRSPSTVFSERRKICCLLLSLLFTYLVSFTPFQVVMFIRALQEKENGCTTQLMRDLYMVFVATTTINSVLDPIIYCLVSESAKTEMKKLFLNCEQQLSRIYSSVVKPQ</sequence>
<keyword evidence="15" id="KW-1185">Reference proteome</keyword>
<evidence type="ECO:0000313" key="14">
    <source>
        <dbReference type="EMBL" id="KAI7804278.1"/>
    </source>
</evidence>
<name>A0A9W7TX25_TRIRA</name>
<evidence type="ECO:0000259" key="13">
    <source>
        <dbReference type="PROSITE" id="PS50262"/>
    </source>
</evidence>
<feature type="transmembrane region" description="Helical" evidence="12">
    <location>
        <begin position="91"/>
        <end position="113"/>
    </location>
</feature>
<evidence type="ECO:0000256" key="12">
    <source>
        <dbReference type="SAM" id="Phobius"/>
    </source>
</evidence>
<dbReference type="Pfam" id="PF00001">
    <property type="entry name" value="7tm_1"/>
    <property type="match status" value="1"/>
</dbReference>
<evidence type="ECO:0000256" key="5">
    <source>
        <dbReference type="ARBA" id="ARBA00023040"/>
    </source>
</evidence>
<feature type="transmembrane region" description="Helical" evidence="12">
    <location>
        <begin position="27"/>
        <end position="48"/>
    </location>
</feature>
<keyword evidence="6 12" id="KW-0472">Membrane</keyword>
<dbReference type="Proteomes" id="UP001059041">
    <property type="component" value="Linkage Group LG10"/>
</dbReference>
<dbReference type="PRINTS" id="PR00237">
    <property type="entry name" value="GPCRRHODOPSN"/>
</dbReference>
<dbReference type="InterPro" id="IPR000276">
    <property type="entry name" value="GPCR_Rhodpsn"/>
</dbReference>
<comment type="subcellular location">
    <subcellularLocation>
        <location evidence="1">Cell membrane</location>
        <topology evidence="1">Multi-pass membrane protein</topology>
    </subcellularLocation>
</comment>